<dbReference type="SUPFAM" id="SSF82607">
    <property type="entry name" value="YbaB-like"/>
    <property type="match status" value="1"/>
</dbReference>
<evidence type="ECO:0008006" key="4">
    <source>
        <dbReference type="Google" id="ProtNLM"/>
    </source>
</evidence>
<dbReference type="PANTHER" id="PTHR33449">
    <property type="entry name" value="NUCLEOID-ASSOCIATED PROTEIN YBAB"/>
    <property type="match status" value="1"/>
</dbReference>
<dbReference type="Pfam" id="PF02575">
    <property type="entry name" value="YbaB_DNA_bd"/>
    <property type="match status" value="1"/>
</dbReference>
<keyword evidence="1" id="KW-0238">DNA-binding</keyword>
<name>A0A7S2Q3S7_9STRA</name>
<feature type="transmembrane region" description="Helical" evidence="2">
    <location>
        <begin position="6"/>
        <end position="27"/>
    </location>
</feature>
<dbReference type="Gene3D" id="3.30.1310.10">
    <property type="entry name" value="Nucleoid-associated protein YbaB-like domain"/>
    <property type="match status" value="1"/>
</dbReference>
<keyword evidence="2" id="KW-0472">Membrane</keyword>
<gene>
    <name evidence="3" type="ORF">SMAR0320_LOCUS23667</name>
</gene>
<keyword evidence="2" id="KW-0812">Transmembrane</keyword>
<protein>
    <recommendedName>
        <fullName evidence="4">Nucleoid-associated protein</fullName>
    </recommendedName>
</protein>
<evidence type="ECO:0000256" key="2">
    <source>
        <dbReference type="SAM" id="Phobius"/>
    </source>
</evidence>
<dbReference type="EMBL" id="HBGZ01033063">
    <property type="protein sequence ID" value="CAD9631948.1"/>
    <property type="molecule type" value="Transcribed_RNA"/>
</dbReference>
<accession>A0A7S2Q3S7</accession>
<sequence length="189" mass="21193">MTLSTALIILRFSFVIIIVFPILSAAFTGSDRRTSHRQIKSYTSLRVTLPNWFGNKDDDSNIDETDLMQRTAKMMEDHRRSQEAMEKTSAMMDELASTLVVGESKKKGVKVTFNGQRRPVSVEVDPSFLISSSSGVISTSELNKAMTEAMKNAYDQSGALMEKRMSGLYEQLGLPREPLSLDSKRDDQK</sequence>
<proteinExistence type="predicted"/>
<dbReference type="GO" id="GO:0003677">
    <property type="term" value="F:DNA binding"/>
    <property type="evidence" value="ECO:0007669"/>
    <property type="project" value="UniProtKB-KW"/>
</dbReference>
<reference evidence="3" key="1">
    <citation type="submission" date="2021-01" db="EMBL/GenBank/DDBJ databases">
        <authorList>
            <person name="Corre E."/>
            <person name="Pelletier E."/>
            <person name="Niang G."/>
            <person name="Scheremetjew M."/>
            <person name="Finn R."/>
            <person name="Kale V."/>
            <person name="Holt S."/>
            <person name="Cochrane G."/>
            <person name="Meng A."/>
            <person name="Brown T."/>
            <person name="Cohen L."/>
        </authorList>
    </citation>
    <scope>NUCLEOTIDE SEQUENCE</scope>
    <source>
        <strain evidence="3">SM1012Den-03</strain>
    </source>
</reference>
<dbReference type="AlphaFoldDB" id="A0A7S2Q3S7"/>
<dbReference type="PANTHER" id="PTHR33449:SF1">
    <property type="entry name" value="NUCLEOID-ASSOCIATED PROTEIN YBAB"/>
    <property type="match status" value="1"/>
</dbReference>
<dbReference type="InterPro" id="IPR004401">
    <property type="entry name" value="YbaB/EbfC"/>
</dbReference>
<evidence type="ECO:0000313" key="3">
    <source>
        <dbReference type="EMBL" id="CAD9631948.1"/>
    </source>
</evidence>
<dbReference type="InterPro" id="IPR036894">
    <property type="entry name" value="YbaB-like_sf"/>
</dbReference>
<evidence type="ECO:0000256" key="1">
    <source>
        <dbReference type="ARBA" id="ARBA00023125"/>
    </source>
</evidence>
<keyword evidence="2" id="KW-1133">Transmembrane helix</keyword>
<organism evidence="3">
    <name type="scientific">Skeletonema marinoi</name>
    <dbReference type="NCBI Taxonomy" id="267567"/>
    <lineage>
        <taxon>Eukaryota</taxon>
        <taxon>Sar</taxon>
        <taxon>Stramenopiles</taxon>
        <taxon>Ochrophyta</taxon>
        <taxon>Bacillariophyta</taxon>
        <taxon>Coscinodiscophyceae</taxon>
        <taxon>Thalassiosirophycidae</taxon>
        <taxon>Thalassiosirales</taxon>
        <taxon>Skeletonemataceae</taxon>
        <taxon>Skeletonema</taxon>
        <taxon>Skeletonema marinoi-dohrnii complex</taxon>
    </lineage>
</organism>